<dbReference type="Gene3D" id="3.30.40.10">
    <property type="entry name" value="Zinc/RING finger domain, C3HC4 (zinc finger)"/>
    <property type="match status" value="1"/>
</dbReference>
<dbReference type="SUPFAM" id="SSF57850">
    <property type="entry name" value="RING/U-box"/>
    <property type="match status" value="1"/>
</dbReference>
<evidence type="ECO:0000259" key="6">
    <source>
        <dbReference type="PROSITE" id="PS51382"/>
    </source>
</evidence>
<accession>A0A553HKU9</accession>
<keyword evidence="8" id="KW-1185">Reference proteome</keyword>
<evidence type="ECO:0000256" key="2">
    <source>
        <dbReference type="ARBA" id="ARBA00022771"/>
    </source>
</evidence>
<feature type="domain" description="RING-type" evidence="5">
    <location>
        <begin position="365"/>
        <end position="404"/>
    </location>
</feature>
<dbReference type="SMART" id="SM00184">
    <property type="entry name" value="RING"/>
    <property type="match status" value="1"/>
</dbReference>
<reference evidence="8" key="1">
    <citation type="submission" date="2019-06" db="EMBL/GenBank/DDBJ databases">
        <title>Draft genome sequence of the griseofulvin-producing fungus Xylaria cubensis strain G536.</title>
        <authorList>
            <person name="Mead M.E."/>
            <person name="Raja H.A."/>
            <person name="Steenwyk J.L."/>
            <person name="Knowles S.L."/>
            <person name="Oberlies N.H."/>
            <person name="Rokas A."/>
        </authorList>
    </citation>
    <scope>NUCLEOTIDE SEQUENCE [LARGE SCALE GENOMIC DNA]</scope>
    <source>
        <strain evidence="8">G536</strain>
    </source>
</reference>
<evidence type="ECO:0000256" key="1">
    <source>
        <dbReference type="ARBA" id="ARBA00022723"/>
    </source>
</evidence>
<dbReference type="OrthoDB" id="5588846at2759"/>
<evidence type="ECO:0000313" key="8">
    <source>
        <dbReference type="Proteomes" id="UP000319160"/>
    </source>
</evidence>
<evidence type="ECO:0008006" key="9">
    <source>
        <dbReference type="Google" id="ProtNLM"/>
    </source>
</evidence>
<dbReference type="PROSITE" id="PS50089">
    <property type="entry name" value="ZF_RING_2"/>
    <property type="match status" value="1"/>
</dbReference>
<organism evidence="7 8">
    <name type="scientific">Xylaria flabelliformis</name>
    <dbReference type="NCBI Taxonomy" id="2512241"/>
    <lineage>
        <taxon>Eukaryota</taxon>
        <taxon>Fungi</taxon>
        <taxon>Dikarya</taxon>
        <taxon>Ascomycota</taxon>
        <taxon>Pezizomycotina</taxon>
        <taxon>Sordariomycetes</taxon>
        <taxon>Xylariomycetidae</taxon>
        <taxon>Xylariales</taxon>
        <taxon>Xylariaceae</taxon>
        <taxon>Xylaria</taxon>
    </lineage>
</organism>
<keyword evidence="1" id="KW-0479">Metal-binding</keyword>
<evidence type="ECO:0000259" key="5">
    <source>
        <dbReference type="PROSITE" id="PS50089"/>
    </source>
</evidence>
<dbReference type="AlphaFoldDB" id="A0A553HKU9"/>
<feature type="domain" description="SPX" evidence="6">
    <location>
        <begin position="1"/>
        <end position="329"/>
    </location>
</feature>
<comment type="caution">
    <text evidence="7">The sequence shown here is derived from an EMBL/GenBank/DDBJ whole genome shotgun (WGS) entry which is preliminary data.</text>
</comment>
<dbReference type="PANTHER" id="PTHR23327">
    <property type="entry name" value="RING FINGER PROTEIN 127"/>
    <property type="match status" value="1"/>
</dbReference>
<dbReference type="EMBL" id="VFLP01000084">
    <property type="protein sequence ID" value="TRX88564.1"/>
    <property type="molecule type" value="Genomic_DNA"/>
</dbReference>
<dbReference type="Proteomes" id="UP000319160">
    <property type="component" value="Unassembled WGS sequence"/>
</dbReference>
<dbReference type="STRING" id="2512241.A0A553HKU9"/>
<dbReference type="PANTHER" id="PTHR23327:SF51">
    <property type="entry name" value="TRANSCRIPTIONAL REGULATOR OF YEAST FORM ADHERENCE 3"/>
    <property type="match status" value="1"/>
</dbReference>
<dbReference type="InterPro" id="IPR018957">
    <property type="entry name" value="Znf_C3HC4_RING-type"/>
</dbReference>
<evidence type="ECO:0000256" key="4">
    <source>
        <dbReference type="PROSITE-ProRule" id="PRU00175"/>
    </source>
</evidence>
<dbReference type="Pfam" id="PF00097">
    <property type="entry name" value="zf-C3HC4"/>
    <property type="match status" value="1"/>
</dbReference>
<dbReference type="PROSITE" id="PS00518">
    <property type="entry name" value="ZF_RING_1"/>
    <property type="match status" value="1"/>
</dbReference>
<dbReference type="GO" id="GO:0008270">
    <property type="term" value="F:zinc ion binding"/>
    <property type="evidence" value="ECO:0007669"/>
    <property type="project" value="UniProtKB-KW"/>
</dbReference>
<sequence length="460" mass="51611">MKFAQEFRKALQREAFPQKWVDCAIPYGQLKKCLKKVTKELQEIGLDKETLARLAADQHQPSSDNAPADLGFSYHLDVDGVKGKAAESARLRPRLTVFIHLEDGVAVDAKLSPSTRDFLQKLALSNTKATDSTTPADSKLFMPPAASSGDQEIPSSSATNIRQVEVPLVFDAEFFEILQNDVSNIGALQKEEQAKLEGQIVALGEQLGKAVEPSRGRKAKSDLDVWRQIFELYLEARVFFSSRESDHGARTTTQAVDQLKWFQDQVVQRKLIPKLKLGASQTAFENFVSINSALLAILKFQEINRIAVTKILKKFDKRTSLGVSSTFPVVVRSGRSLTSSVAQDVCAQMSTELISVVPQLDDYLCPICFAIAYWPVKLHCQHVFCSRCLVKMSRKNERHCPLCRSDTIMLAGLENFDADRAAFLRKYFPKEVKEKIRANERERNQEIFGPAHDSLHCCIM</sequence>
<keyword evidence="3" id="KW-0862">Zinc</keyword>
<dbReference type="InterPro" id="IPR004331">
    <property type="entry name" value="SPX_dom"/>
</dbReference>
<proteinExistence type="predicted"/>
<protein>
    <recommendedName>
        <fullName evidence="9">RING-type domain-containing protein</fullName>
    </recommendedName>
</protein>
<evidence type="ECO:0000256" key="3">
    <source>
        <dbReference type="ARBA" id="ARBA00022833"/>
    </source>
</evidence>
<dbReference type="PROSITE" id="PS51382">
    <property type="entry name" value="SPX"/>
    <property type="match status" value="1"/>
</dbReference>
<dbReference type="InterPro" id="IPR001841">
    <property type="entry name" value="Znf_RING"/>
</dbReference>
<gene>
    <name evidence="7" type="ORF">FHL15_010515</name>
</gene>
<dbReference type="Pfam" id="PF03105">
    <property type="entry name" value="SPX"/>
    <property type="match status" value="1"/>
</dbReference>
<dbReference type="InterPro" id="IPR013083">
    <property type="entry name" value="Znf_RING/FYVE/PHD"/>
</dbReference>
<name>A0A553HKU9_9PEZI</name>
<evidence type="ECO:0000313" key="7">
    <source>
        <dbReference type="EMBL" id="TRX88564.1"/>
    </source>
</evidence>
<keyword evidence="2 4" id="KW-0863">Zinc-finger</keyword>
<dbReference type="InterPro" id="IPR017907">
    <property type="entry name" value="Znf_RING_CS"/>
</dbReference>